<proteinExistence type="predicted"/>
<dbReference type="PANTHER" id="PTHR21310">
    <property type="entry name" value="AMINOGLYCOSIDE PHOSPHOTRANSFERASE-RELATED-RELATED"/>
    <property type="match status" value="1"/>
</dbReference>
<dbReference type="Gene3D" id="3.90.1200.10">
    <property type="match status" value="1"/>
</dbReference>
<reference evidence="2" key="1">
    <citation type="submission" date="2020-02" db="EMBL/GenBank/DDBJ databases">
        <authorList>
            <person name="Palmer J.M."/>
        </authorList>
    </citation>
    <scope>NUCLEOTIDE SEQUENCE</scope>
    <source>
        <strain evidence="2">EPUS1.4</strain>
        <tissue evidence="2">Thallus</tissue>
    </source>
</reference>
<dbReference type="OrthoDB" id="8300194at2759"/>
<gene>
    <name evidence="2" type="ORF">GJ744_003169</name>
</gene>
<dbReference type="InterPro" id="IPR002575">
    <property type="entry name" value="Aminoglycoside_PTrfase"/>
</dbReference>
<evidence type="ECO:0000313" key="3">
    <source>
        <dbReference type="Proteomes" id="UP000606974"/>
    </source>
</evidence>
<protein>
    <recommendedName>
        <fullName evidence="1">Aminoglycoside phosphotransferase domain-containing protein</fullName>
    </recommendedName>
</protein>
<dbReference type="Pfam" id="PF01636">
    <property type="entry name" value="APH"/>
    <property type="match status" value="1"/>
</dbReference>
<evidence type="ECO:0000259" key="1">
    <source>
        <dbReference type="Pfam" id="PF01636"/>
    </source>
</evidence>
<dbReference type="AlphaFoldDB" id="A0A8H7ARN1"/>
<dbReference type="InterPro" id="IPR011009">
    <property type="entry name" value="Kinase-like_dom_sf"/>
</dbReference>
<dbReference type="InterPro" id="IPR051678">
    <property type="entry name" value="AGP_Transferase"/>
</dbReference>
<comment type="caution">
    <text evidence="2">The sequence shown here is derived from an EMBL/GenBank/DDBJ whole genome shotgun (WGS) entry which is preliminary data.</text>
</comment>
<dbReference type="EMBL" id="JAACFV010000016">
    <property type="protein sequence ID" value="KAF7511936.1"/>
    <property type="molecule type" value="Genomic_DNA"/>
</dbReference>
<keyword evidence="3" id="KW-1185">Reference proteome</keyword>
<feature type="domain" description="Aminoglycoside phosphotransferase" evidence="1">
    <location>
        <begin position="34"/>
        <end position="262"/>
    </location>
</feature>
<sequence>MVFTFRWKRKAMVEPVDQPQPVPSIHGDLLPNIGWKKNVFKSSTESGEIVAKKVHRRWKLLESEVRMLDYATRQLQVKGPRLRDVFLDGNDRVMVTDLDPGVQLHRVWKKINTANKKLIIQQLRIEILKMRASTKPLIGRVAWDGDIEKDDPYHDPYHPDTTRYSVNYFGSECEFDAHKVEQMRARRGDAAAKALEDRIQPLRDQYSDTFVLTHGDLHSQNIHVRRVVGSDGTSRWELSGILDWGCSGFYPKYMEYAMAMKTGPHRPYWKKVMKEVLKGMECSRERMEVEEWATQWVGVVGMVWTFLERSCQDLSLLPHRQSR</sequence>
<accession>A0A8H7ARN1</accession>
<dbReference type="PANTHER" id="PTHR21310:SF15">
    <property type="entry name" value="AMINOGLYCOSIDE PHOSPHOTRANSFERASE DOMAIN-CONTAINING PROTEIN"/>
    <property type="match status" value="1"/>
</dbReference>
<dbReference type="Proteomes" id="UP000606974">
    <property type="component" value="Unassembled WGS sequence"/>
</dbReference>
<name>A0A8H7ARN1_9EURO</name>
<organism evidence="2 3">
    <name type="scientific">Endocarpon pusillum</name>
    <dbReference type="NCBI Taxonomy" id="364733"/>
    <lineage>
        <taxon>Eukaryota</taxon>
        <taxon>Fungi</taxon>
        <taxon>Dikarya</taxon>
        <taxon>Ascomycota</taxon>
        <taxon>Pezizomycotina</taxon>
        <taxon>Eurotiomycetes</taxon>
        <taxon>Chaetothyriomycetidae</taxon>
        <taxon>Verrucariales</taxon>
        <taxon>Verrucariaceae</taxon>
        <taxon>Endocarpon</taxon>
    </lineage>
</organism>
<dbReference type="SUPFAM" id="SSF56112">
    <property type="entry name" value="Protein kinase-like (PK-like)"/>
    <property type="match status" value="1"/>
</dbReference>
<evidence type="ECO:0000313" key="2">
    <source>
        <dbReference type="EMBL" id="KAF7511936.1"/>
    </source>
</evidence>